<dbReference type="RefSeq" id="WP_167076139.1">
    <property type="nucleotide sequence ID" value="NZ_VVIW01000004.1"/>
</dbReference>
<comment type="caution">
    <text evidence="6">The sequence shown here is derived from an EMBL/GenBank/DDBJ whole genome shotgun (WGS) entry which is preliminary data.</text>
</comment>
<evidence type="ECO:0000256" key="1">
    <source>
        <dbReference type="ARBA" id="ARBA00004613"/>
    </source>
</evidence>
<feature type="domain" description="Haemolysin-type calcium binding-related" evidence="5">
    <location>
        <begin position="507"/>
        <end position="551"/>
    </location>
</feature>
<dbReference type="PANTHER" id="PTHR38340">
    <property type="entry name" value="S-LAYER PROTEIN"/>
    <property type="match status" value="1"/>
</dbReference>
<dbReference type="Proteomes" id="UP000819052">
    <property type="component" value="Unassembled WGS sequence"/>
</dbReference>
<dbReference type="PANTHER" id="PTHR38340:SF1">
    <property type="entry name" value="S-LAYER PROTEIN"/>
    <property type="match status" value="1"/>
</dbReference>
<keyword evidence="3" id="KW-0106">Calcium</keyword>
<feature type="domain" description="Haemolysin-type calcium binding-related" evidence="5">
    <location>
        <begin position="360"/>
        <end position="402"/>
    </location>
</feature>
<feature type="region of interest" description="Disordered" evidence="4">
    <location>
        <begin position="227"/>
        <end position="262"/>
    </location>
</feature>
<evidence type="ECO:0000313" key="6">
    <source>
        <dbReference type="EMBL" id="NHZ40278.1"/>
    </source>
</evidence>
<accession>A0ABX0M5E7</accession>
<keyword evidence="2" id="KW-0964">Secreted</keyword>
<proteinExistence type="predicted"/>
<dbReference type="InterPro" id="IPR018511">
    <property type="entry name" value="Hemolysin-typ_Ca-bd_CS"/>
</dbReference>
<dbReference type="SUPFAM" id="SSF51120">
    <property type="entry name" value="beta-Roll"/>
    <property type="match status" value="6"/>
</dbReference>
<reference evidence="6 7" key="1">
    <citation type="submission" date="2019-09" db="EMBL/GenBank/DDBJ databases">
        <title>Taxonomy of Antarctic Massilia spp.: description of Massilia rubra sp. nov., Massilia aquatica sp. nov., Massilia mucilaginosa sp. nov., Massilia frigida sp. nov. isolated from streams, lakes and regoliths.</title>
        <authorList>
            <person name="Holochova P."/>
            <person name="Sedlacek I."/>
            <person name="Kralova S."/>
            <person name="Maslanova I."/>
            <person name="Busse H.-J."/>
            <person name="Stankova E."/>
            <person name="Vrbovska V."/>
            <person name="Kovarovic V."/>
            <person name="Bartak M."/>
            <person name="Svec P."/>
            <person name="Pantucek R."/>
        </authorList>
    </citation>
    <scope>NUCLEOTIDE SEQUENCE [LARGE SCALE GENOMIC DNA]</scope>
    <source>
        <strain evidence="6 7">CCM 8693</strain>
    </source>
</reference>
<evidence type="ECO:0000313" key="7">
    <source>
        <dbReference type="Proteomes" id="UP000819052"/>
    </source>
</evidence>
<feature type="compositionally biased region" description="Basic and acidic residues" evidence="4">
    <location>
        <begin position="235"/>
        <end position="249"/>
    </location>
</feature>
<keyword evidence="7" id="KW-1185">Reference proteome</keyword>
<evidence type="ECO:0000259" key="5">
    <source>
        <dbReference type="Pfam" id="PF06594"/>
    </source>
</evidence>
<dbReference type="InterPro" id="IPR010566">
    <property type="entry name" value="Haemolys_ca-bd"/>
</dbReference>
<evidence type="ECO:0000256" key="3">
    <source>
        <dbReference type="ARBA" id="ARBA00022837"/>
    </source>
</evidence>
<dbReference type="PRINTS" id="PR00313">
    <property type="entry name" value="CABNDNGRPT"/>
</dbReference>
<dbReference type="InterPro" id="IPR050557">
    <property type="entry name" value="RTX_toxin/Mannuronan_C5-epim"/>
</dbReference>
<name>A0ABX0M5E7_9BURK</name>
<evidence type="ECO:0000256" key="4">
    <source>
        <dbReference type="SAM" id="MobiDB-lite"/>
    </source>
</evidence>
<comment type="subcellular location">
    <subcellularLocation>
        <location evidence="1">Secreted</location>
    </subcellularLocation>
</comment>
<dbReference type="Gene3D" id="2.150.10.10">
    <property type="entry name" value="Serralysin-like metalloprotease, C-terminal"/>
    <property type="match status" value="6"/>
</dbReference>
<sequence length="1034" mass="106196">MPVTTTTSSIANLQLSAVLNGTTGNDTLNGSADDDTLNGLSGNDQLFGLDGDDILHGGTGSDILNGGLGNDSYLFGRGDGRDIVYMSDVRPMGEVNTLRLKEGVLPSDLAFDMSGTSLLINIGSYDQFRVDGFLYGDNTSNSANPLQQIIFADGNTWNLPEIQARLYAGTKGADVRSGTYLADAIGGLAGNDLLDGKDGDDTIDGGADADTLIGGLGNDVLSGGAGYDSLTGNEGNDKLDGGASEDRLDGGQGSDTLDGGASNDTLLGGLGNDLLLGGAGNDDLKGNDGDDTLDGGSDSDILAGGFGNDVYMFGRGDGKDTISMGQTLEAGRLGTLRFKEGVLPGDIVLTAAPVGYGGVIVKIRDTLDQVTINGFLSQDDPSLPYNPVQTFRFADGSSWDLAAIQAALYAGSAQADQLLGTVKGELIAGQAGNDWLDGKGGDDTLDGGLGNDVIFGGLGNDTYLFGKGDGQDELRPTEDKAAGRLNVLQLKAGIVPDDVSLAFNLSDLVISFKGSTDKVTAGFFFNGADINNAFNPLQQIRFADGTIWDSAAILAKQLAATEGNDSLSGASDADFISGLGGNDSLNGFGGNDTIDGGTGDDIVNGGAGSDTYLYGKGDGRDRITLSNDDKVDVLQFKPGVLPGDVTLATSSYKALLVYVAGSDGLVEIARFFPDNDTPNPLNPLQEIRFADGTSWGLAAIEAMLYGGSAGADELLGTVSGNHMRGLDGNDILRGNAGNDTLEGGAGNDTIYGGTGSDTYVFGKGDGSDTIGTSLDEAPGKVDTLRFKEGIAPSDIVLNSDNLALKIGIAGTTDQVTVNGFSELDPSYHAFVPLQQIAFADGTLWNMAEITARLYAGTAGADTITGDLGNNVLNGQGGNDFIDGKGGKDTIRGGAGDDVITGSTGGDTVLFGRGDGKDTMLSTAADAGIDTLRFDADIGSIDLHFSASGTALVIKIRNSSDQITVNDFIQDGVAFPRPSQLDEIAFANGVVWTTERIKAELLDDSRFPAPWSADAAPEVAPSVIGIDTDAAAPIW</sequence>
<protein>
    <recommendedName>
        <fullName evidence="5">Haemolysin-type calcium binding-related domain-containing protein</fullName>
    </recommendedName>
</protein>
<feature type="domain" description="Haemolysin-type calcium binding-related" evidence="5">
    <location>
        <begin position="951"/>
        <end position="993"/>
    </location>
</feature>
<dbReference type="PROSITE" id="PS00330">
    <property type="entry name" value="HEMOLYSIN_CALCIUM"/>
    <property type="match status" value="9"/>
</dbReference>
<dbReference type="Pfam" id="PF06594">
    <property type="entry name" value="HCBP_related"/>
    <property type="match status" value="4"/>
</dbReference>
<dbReference type="EMBL" id="VVIW01000004">
    <property type="protein sequence ID" value="NHZ40278.1"/>
    <property type="molecule type" value="Genomic_DNA"/>
</dbReference>
<dbReference type="InterPro" id="IPR001343">
    <property type="entry name" value="Hemolysn_Ca-bd"/>
</dbReference>
<evidence type="ECO:0000256" key="2">
    <source>
        <dbReference type="ARBA" id="ARBA00022525"/>
    </source>
</evidence>
<organism evidence="6 7">
    <name type="scientific">Massilia aquatica</name>
    <dbReference type="NCBI Taxonomy" id="2609000"/>
    <lineage>
        <taxon>Bacteria</taxon>
        <taxon>Pseudomonadati</taxon>
        <taxon>Pseudomonadota</taxon>
        <taxon>Betaproteobacteria</taxon>
        <taxon>Burkholderiales</taxon>
        <taxon>Oxalobacteraceae</taxon>
        <taxon>Telluria group</taxon>
        <taxon>Massilia</taxon>
    </lineage>
</organism>
<gene>
    <name evidence="6" type="ORF">F1609_08900</name>
</gene>
<feature type="domain" description="Haemolysin-type calcium binding-related" evidence="5">
    <location>
        <begin position="804"/>
        <end position="846"/>
    </location>
</feature>
<dbReference type="Pfam" id="PF00353">
    <property type="entry name" value="HemolysinCabind"/>
    <property type="match status" value="10"/>
</dbReference>
<dbReference type="InterPro" id="IPR011049">
    <property type="entry name" value="Serralysin-like_metalloprot_C"/>
</dbReference>